<reference evidence="3 4" key="1">
    <citation type="submission" date="2019-03" db="EMBL/GenBank/DDBJ databases">
        <title>Genomic Encyclopedia of Type Strains, Phase IV (KMG-IV): sequencing the most valuable type-strain genomes for metagenomic binning, comparative biology and taxonomic classification.</title>
        <authorList>
            <person name="Goeker M."/>
        </authorList>
    </citation>
    <scope>NUCLEOTIDE SEQUENCE [LARGE SCALE GENOMIC DNA]</scope>
    <source>
        <strain evidence="3 4">DSM 25082</strain>
    </source>
</reference>
<dbReference type="AlphaFoldDB" id="A0A4R6MVW3"/>
<sequence>MSDAAPPLPPAAPPRPAPASSGGSSSAALPPPSPAAQRWQRPASCSPGDPYLDWALATGWQGFPPMHKPADPALLWVPLLAPRGRALDRALARLGTRLWLNPESPPDADWLTVWAQAGAVASLRKSLRGCELSQPLPVDFARARAPSPPTARRGKPPPLILGSIDHGGAFLNAVFRAPGGSKSCRILSYWDQASLPPQDPDTPWQVAPAGYGRELQHAALQALHRRCAGQVAKERALYQALGLDKLLAAAAAEQPDHATHVLDTLAGLPARRRHPANAKPSSLDAAAHAPLLLVSVPRGLDGQTTGAACVAQILDALHHILREAEALSPQAAVVVNISLGALAGPHDGSSALEQAIDELMRKRPRLLVVFAAGNNGGDLLNDPTSGTNAAGVLAPRHSARLSWRLQPGDPTDSFLELWCSSVGGATRPAKAAGPALQLRVLEPLRSPWITLDEQVDLYQGQRLLGRLQQQQLSKAGRSRAQLSLAPVRGARGGLPAGRWLIELRNSGELPLEVEARVQGDLSRWTDPIPVQSVLVEAQGLQLGRAGSLNGLATGKLPLMVGAAHTEDERDSLYTARRKPSDHERRLARAVADEGPLAYGLIAAGVLSGSEARMGGTSVAAPVAARQWANRLARGGLPPKPEDWLDFLSAEQDRGRSMSPSRSKRRAQMTALRPQG</sequence>
<dbReference type="OrthoDB" id="9813435at2"/>
<comment type="caution">
    <text evidence="3">The sequence shown here is derived from an EMBL/GenBank/DDBJ whole genome shotgun (WGS) entry which is preliminary data.</text>
</comment>
<evidence type="ECO:0000313" key="4">
    <source>
        <dbReference type="Proteomes" id="UP000295357"/>
    </source>
</evidence>
<gene>
    <name evidence="3" type="ORF">DFR39_1098</name>
</gene>
<dbReference type="InterPro" id="IPR000209">
    <property type="entry name" value="Peptidase_S8/S53_dom"/>
</dbReference>
<accession>A0A4R6MVW3</accession>
<keyword evidence="4" id="KW-1185">Reference proteome</keyword>
<feature type="compositionally biased region" description="Pro residues" evidence="1">
    <location>
        <begin position="1"/>
        <end position="17"/>
    </location>
</feature>
<evidence type="ECO:0000259" key="2">
    <source>
        <dbReference type="Pfam" id="PF00082"/>
    </source>
</evidence>
<evidence type="ECO:0000313" key="3">
    <source>
        <dbReference type="EMBL" id="TDP06335.1"/>
    </source>
</evidence>
<dbReference type="EMBL" id="SNXE01000009">
    <property type="protein sequence ID" value="TDP06335.1"/>
    <property type="molecule type" value="Genomic_DNA"/>
</dbReference>
<dbReference type="Gene3D" id="2.60.120.1290">
    <property type="match status" value="1"/>
</dbReference>
<proteinExistence type="predicted"/>
<dbReference type="GO" id="GO:0004252">
    <property type="term" value="F:serine-type endopeptidase activity"/>
    <property type="evidence" value="ECO:0007669"/>
    <property type="project" value="InterPro"/>
</dbReference>
<dbReference type="RefSeq" id="WP_133604951.1">
    <property type="nucleotide sequence ID" value="NZ_JAUFPJ010000003.1"/>
</dbReference>
<feature type="compositionally biased region" description="Low complexity" evidence="1">
    <location>
        <begin position="18"/>
        <end position="28"/>
    </location>
</feature>
<feature type="region of interest" description="Disordered" evidence="1">
    <location>
        <begin position="1"/>
        <end position="44"/>
    </location>
</feature>
<dbReference type="Gene3D" id="3.40.50.200">
    <property type="entry name" value="Peptidase S8/S53 domain"/>
    <property type="match status" value="1"/>
</dbReference>
<dbReference type="Proteomes" id="UP000295357">
    <property type="component" value="Unassembled WGS sequence"/>
</dbReference>
<feature type="region of interest" description="Disordered" evidence="1">
    <location>
        <begin position="650"/>
        <end position="675"/>
    </location>
</feature>
<name>A0A4R6MVW3_9BURK</name>
<evidence type="ECO:0000256" key="1">
    <source>
        <dbReference type="SAM" id="MobiDB-lite"/>
    </source>
</evidence>
<organism evidence="3 4">
    <name type="scientific">Roseateles asaccharophilus</name>
    <dbReference type="NCBI Taxonomy" id="582607"/>
    <lineage>
        <taxon>Bacteria</taxon>
        <taxon>Pseudomonadati</taxon>
        <taxon>Pseudomonadota</taxon>
        <taxon>Betaproteobacteria</taxon>
        <taxon>Burkholderiales</taxon>
        <taxon>Sphaerotilaceae</taxon>
        <taxon>Roseateles</taxon>
    </lineage>
</organism>
<protein>
    <submittedName>
        <fullName evidence="3">Subtilase family protein</fullName>
    </submittedName>
</protein>
<feature type="domain" description="Peptidase S8/S53" evidence="2">
    <location>
        <begin position="253"/>
        <end position="628"/>
    </location>
</feature>
<dbReference type="SUPFAM" id="SSF52743">
    <property type="entry name" value="Subtilisin-like"/>
    <property type="match status" value="1"/>
</dbReference>
<dbReference type="Pfam" id="PF00082">
    <property type="entry name" value="Peptidase_S8"/>
    <property type="match status" value="1"/>
</dbReference>
<dbReference type="GO" id="GO:0006508">
    <property type="term" value="P:proteolysis"/>
    <property type="evidence" value="ECO:0007669"/>
    <property type="project" value="InterPro"/>
</dbReference>
<dbReference type="InterPro" id="IPR036852">
    <property type="entry name" value="Peptidase_S8/S53_dom_sf"/>
</dbReference>